<evidence type="ECO:0000313" key="3">
    <source>
        <dbReference type="Proteomes" id="UP000002417"/>
    </source>
</evidence>
<keyword evidence="3" id="KW-1185">Reference proteome</keyword>
<dbReference type="STRING" id="78245.Xaut_3671"/>
<proteinExistence type="predicted"/>
<name>A7ILK6_XANP2</name>
<dbReference type="HOGENOM" id="CLU_585180_0_0_5"/>
<evidence type="ECO:0000313" key="2">
    <source>
        <dbReference type="EMBL" id="ABS68899.1"/>
    </source>
</evidence>
<dbReference type="KEGG" id="xau:Xaut_3671"/>
<protein>
    <submittedName>
        <fullName evidence="2">Uncharacterized protein</fullName>
    </submittedName>
</protein>
<feature type="region of interest" description="Disordered" evidence="1">
    <location>
        <begin position="1"/>
        <end position="32"/>
    </location>
</feature>
<evidence type="ECO:0000256" key="1">
    <source>
        <dbReference type="SAM" id="MobiDB-lite"/>
    </source>
</evidence>
<sequence length="467" mass="50281">MTQRDQDREDFEAEAREDGLAPGTWDDETSMYDDSDTQWMWQGWQAALAHERARAHSDPAAVPGESFQSRVDPWMKACFGPAISADRLERGDRLLEEVLELLQSGGYPAERVSALTGYVWSRPAGEPSQEVGGVMVTLAAYCLAHGVDMHEAGETELARIWTKVEKIRAKQAAKPTGSAMPQEWPVAAPAIYVSASQLDNAAGLPSAYLPFRLAPEGNFQTPLYRAAPPAESGEVLGRFGHHPDPAIDFCLEVEVIQGEAVNHHIGFTNGAPSLDEMVARIERAMAFRVGSDAGAVAAKQALREIEADFKIPAPPPEPAKAEVVVKPLEWMDESADDYVLFTASSAVGFFTYGVDRNGVAYHQAAGRGADHADAMTAKDAAEADHRRLVLLKAEEIGILSTLATPPTAPAAARSAAELDRDIGILIAQIDWLAECTGESLQDEDAALLAQIRADHGARALPLPGEEA</sequence>
<organism evidence="2 3">
    <name type="scientific">Xanthobacter autotrophicus (strain ATCC BAA-1158 / Py2)</name>
    <dbReference type="NCBI Taxonomy" id="78245"/>
    <lineage>
        <taxon>Bacteria</taxon>
        <taxon>Pseudomonadati</taxon>
        <taxon>Pseudomonadota</taxon>
        <taxon>Alphaproteobacteria</taxon>
        <taxon>Hyphomicrobiales</taxon>
        <taxon>Xanthobacteraceae</taxon>
        <taxon>Xanthobacter</taxon>
    </lineage>
</organism>
<reference evidence="2 3" key="1">
    <citation type="submission" date="2007-07" db="EMBL/GenBank/DDBJ databases">
        <title>Complete sequence of chromosome of Xanthobacter autotrophicus Py2.</title>
        <authorList>
            <consortium name="US DOE Joint Genome Institute"/>
            <person name="Copeland A."/>
            <person name="Lucas S."/>
            <person name="Lapidus A."/>
            <person name="Barry K."/>
            <person name="Glavina del Rio T."/>
            <person name="Hammon N."/>
            <person name="Israni S."/>
            <person name="Dalin E."/>
            <person name="Tice H."/>
            <person name="Pitluck S."/>
            <person name="Sims D."/>
            <person name="Brettin T."/>
            <person name="Bruce D."/>
            <person name="Detter J.C."/>
            <person name="Han C."/>
            <person name="Tapia R."/>
            <person name="Brainard J."/>
            <person name="Schmutz J."/>
            <person name="Larimer F."/>
            <person name="Land M."/>
            <person name="Hauser L."/>
            <person name="Kyrpides N."/>
            <person name="Kim E."/>
            <person name="Ensigns S.A."/>
            <person name="Richardson P."/>
        </authorList>
    </citation>
    <scope>NUCLEOTIDE SEQUENCE [LARGE SCALE GENOMIC DNA]</scope>
    <source>
        <strain evidence="3">ATCC BAA-1158 / Py2</strain>
    </source>
</reference>
<feature type="compositionally biased region" description="Basic and acidic residues" evidence="1">
    <location>
        <begin position="1"/>
        <end position="19"/>
    </location>
</feature>
<dbReference type="AlphaFoldDB" id="A7ILK6"/>
<dbReference type="Proteomes" id="UP000002417">
    <property type="component" value="Chromosome"/>
</dbReference>
<accession>A7ILK6</accession>
<dbReference type="eggNOG" id="ENOG5032VME">
    <property type="taxonomic scope" value="Bacteria"/>
</dbReference>
<gene>
    <name evidence="2" type="ordered locus">Xaut_3671</name>
</gene>
<dbReference type="EMBL" id="CP000781">
    <property type="protein sequence ID" value="ABS68899.1"/>
    <property type="molecule type" value="Genomic_DNA"/>
</dbReference>